<dbReference type="InterPro" id="IPR018060">
    <property type="entry name" value="HTH_AraC"/>
</dbReference>
<reference evidence="5 6" key="1">
    <citation type="submission" date="2014-07" db="EMBL/GenBank/DDBJ databases">
        <title>Draft genome sequence of Thalassospira profundimaris S25-3-2.</title>
        <authorList>
            <person name="Lai Q."/>
            <person name="Shao Z."/>
        </authorList>
    </citation>
    <scope>NUCLEOTIDE SEQUENCE [LARGE SCALE GENOMIC DNA]</scope>
    <source>
        <strain evidence="5 6">S25-3-2</strain>
    </source>
</reference>
<dbReference type="OrthoDB" id="5295469at2"/>
<gene>
    <name evidence="5" type="ORF">TH25_23765</name>
</gene>
<dbReference type="AlphaFoldDB" id="A0A367WJ11"/>
<keyword evidence="3" id="KW-0804">Transcription</keyword>
<evidence type="ECO:0000256" key="3">
    <source>
        <dbReference type="ARBA" id="ARBA00023163"/>
    </source>
</evidence>
<evidence type="ECO:0000313" key="6">
    <source>
        <dbReference type="Proteomes" id="UP000252517"/>
    </source>
</evidence>
<comment type="caution">
    <text evidence="5">The sequence shown here is derived from an EMBL/GenBank/DDBJ whole genome shotgun (WGS) entry which is preliminary data.</text>
</comment>
<dbReference type="GO" id="GO:0043565">
    <property type="term" value="F:sequence-specific DNA binding"/>
    <property type="evidence" value="ECO:0007669"/>
    <property type="project" value="InterPro"/>
</dbReference>
<dbReference type="InterPro" id="IPR035418">
    <property type="entry name" value="AraC-bd_2"/>
</dbReference>
<dbReference type="InterPro" id="IPR018062">
    <property type="entry name" value="HTH_AraC-typ_CS"/>
</dbReference>
<organism evidence="5 6">
    <name type="scientific">Thalassospira profundimaris</name>
    <dbReference type="NCBI Taxonomy" id="502049"/>
    <lineage>
        <taxon>Bacteria</taxon>
        <taxon>Pseudomonadati</taxon>
        <taxon>Pseudomonadota</taxon>
        <taxon>Alphaproteobacteria</taxon>
        <taxon>Rhodospirillales</taxon>
        <taxon>Thalassospiraceae</taxon>
        <taxon>Thalassospira</taxon>
    </lineage>
</organism>
<dbReference type="Proteomes" id="UP000252517">
    <property type="component" value="Unassembled WGS sequence"/>
</dbReference>
<dbReference type="PROSITE" id="PS01124">
    <property type="entry name" value="HTH_ARAC_FAMILY_2"/>
    <property type="match status" value="1"/>
</dbReference>
<evidence type="ECO:0000313" key="5">
    <source>
        <dbReference type="EMBL" id="RCK41446.1"/>
    </source>
</evidence>
<dbReference type="Pfam" id="PF12833">
    <property type="entry name" value="HTH_18"/>
    <property type="match status" value="1"/>
</dbReference>
<proteinExistence type="predicted"/>
<dbReference type="InterPro" id="IPR050204">
    <property type="entry name" value="AraC_XylS_family_regulators"/>
</dbReference>
<keyword evidence="1" id="KW-0805">Transcription regulation</keyword>
<evidence type="ECO:0000256" key="1">
    <source>
        <dbReference type="ARBA" id="ARBA00023015"/>
    </source>
</evidence>
<dbReference type="InterPro" id="IPR009057">
    <property type="entry name" value="Homeodomain-like_sf"/>
</dbReference>
<dbReference type="GO" id="GO:0003700">
    <property type="term" value="F:DNA-binding transcription factor activity"/>
    <property type="evidence" value="ECO:0007669"/>
    <property type="project" value="InterPro"/>
</dbReference>
<dbReference type="Gene3D" id="1.10.10.60">
    <property type="entry name" value="Homeodomain-like"/>
    <property type="match status" value="1"/>
</dbReference>
<dbReference type="Pfam" id="PF14525">
    <property type="entry name" value="AraC_binding_2"/>
    <property type="match status" value="1"/>
</dbReference>
<dbReference type="SMART" id="SM00342">
    <property type="entry name" value="HTH_ARAC"/>
    <property type="match status" value="1"/>
</dbReference>
<keyword evidence="2" id="KW-0238">DNA-binding</keyword>
<name>A0A367WJ11_9PROT</name>
<accession>A0A367WJ11</accession>
<dbReference type="PANTHER" id="PTHR46796:SF6">
    <property type="entry name" value="ARAC SUBFAMILY"/>
    <property type="match status" value="1"/>
</dbReference>
<evidence type="ECO:0000259" key="4">
    <source>
        <dbReference type="PROSITE" id="PS01124"/>
    </source>
</evidence>
<evidence type="ECO:0000256" key="2">
    <source>
        <dbReference type="ARBA" id="ARBA00023125"/>
    </source>
</evidence>
<dbReference type="EMBL" id="JPWH01000034">
    <property type="protein sequence ID" value="RCK41446.1"/>
    <property type="molecule type" value="Genomic_DNA"/>
</dbReference>
<dbReference type="PROSITE" id="PS00041">
    <property type="entry name" value="HTH_ARAC_FAMILY_1"/>
    <property type="match status" value="1"/>
</dbReference>
<dbReference type="PANTHER" id="PTHR46796">
    <property type="entry name" value="HTH-TYPE TRANSCRIPTIONAL ACTIVATOR RHAS-RELATED"/>
    <property type="match status" value="1"/>
</dbReference>
<dbReference type="RefSeq" id="WP_114090574.1">
    <property type="nucleotide sequence ID" value="NZ_JPWH01000034.1"/>
</dbReference>
<dbReference type="SUPFAM" id="SSF46689">
    <property type="entry name" value="Homeodomain-like"/>
    <property type="match status" value="1"/>
</dbReference>
<feature type="domain" description="HTH araC/xylS-type" evidence="4">
    <location>
        <begin position="220"/>
        <end position="318"/>
    </location>
</feature>
<protein>
    <recommendedName>
        <fullName evidence="4">HTH araC/xylS-type domain-containing protein</fullName>
    </recommendedName>
</protein>
<sequence>MPVDAIRRAFFDTARIEERLRYDVWRETVSCVFDVDAVRETRDPRRFNGRVGSVCAGDLILSDVTAVAQFWQRRPLEIARDGLDHFMIQLFLNGAAAWEDRSGQHVVRAGDILVFDLACELKSQATDLRHLTLIIPRHYIAPLLNHPDQHTIRVLPSSLPIVRMLAEYLILLNRNLPLLDSVDSDGLMPAVAAMVASCLNSFEPIGRKAEASANEDLADFRIRSFIRQNLDNPDLDVNQICDACGISRSAIYRLFQEEGGVRHFLREQRLKKAMRDLLAHSDTQIAVIARKNGFSHANDFSRAFRCRFGMTPRELRNSQAGYDQDVQPFSREAGRECEDWLHQIG</sequence>